<protein>
    <submittedName>
        <fullName evidence="2">Uncharacterized protein</fullName>
    </submittedName>
</protein>
<dbReference type="EMBL" id="KV425609">
    <property type="protein sequence ID" value="KZT21219.1"/>
    <property type="molecule type" value="Genomic_DNA"/>
</dbReference>
<name>A0A165PLR9_9AGAM</name>
<dbReference type="AlphaFoldDB" id="A0A165PLR9"/>
<reference evidence="2 3" key="1">
    <citation type="journal article" date="2016" name="Mol. Biol. Evol.">
        <title>Comparative Genomics of Early-Diverging Mushroom-Forming Fungi Provides Insights into the Origins of Lignocellulose Decay Capabilities.</title>
        <authorList>
            <person name="Nagy L.G."/>
            <person name="Riley R."/>
            <person name="Tritt A."/>
            <person name="Adam C."/>
            <person name="Daum C."/>
            <person name="Floudas D."/>
            <person name="Sun H."/>
            <person name="Yadav J.S."/>
            <person name="Pangilinan J."/>
            <person name="Larsson K.H."/>
            <person name="Matsuura K."/>
            <person name="Barry K."/>
            <person name="Labutti K."/>
            <person name="Kuo R."/>
            <person name="Ohm R.A."/>
            <person name="Bhattacharya S.S."/>
            <person name="Shirouzu T."/>
            <person name="Yoshinaga Y."/>
            <person name="Martin F.M."/>
            <person name="Grigoriev I.V."/>
            <person name="Hibbett D.S."/>
        </authorList>
    </citation>
    <scope>NUCLEOTIDE SEQUENCE [LARGE SCALE GENOMIC DNA]</scope>
    <source>
        <strain evidence="2 3">HHB14362 ss-1</strain>
    </source>
</reference>
<evidence type="ECO:0000313" key="2">
    <source>
        <dbReference type="EMBL" id="KZT21219.1"/>
    </source>
</evidence>
<feature type="compositionally biased region" description="Polar residues" evidence="1">
    <location>
        <begin position="54"/>
        <end position="67"/>
    </location>
</feature>
<gene>
    <name evidence="2" type="ORF">NEOLEDRAFT_1150799</name>
</gene>
<dbReference type="InParanoid" id="A0A165PLR9"/>
<feature type="compositionally biased region" description="Basic and acidic residues" evidence="1">
    <location>
        <begin position="12"/>
        <end position="22"/>
    </location>
</feature>
<organism evidence="2 3">
    <name type="scientific">Neolentinus lepideus HHB14362 ss-1</name>
    <dbReference type="NCBI Taxonomy" id="1314782"/>
    <lineage>
        <taxon>Eukaryota</taxon>
        <taxon>Fungi</taxon>
        <taxon>Dikarya</taxon>
        <taxon>Basidiomycota</taxon>
        <taxon>Agaricomycotina</taxon>
        <taxon>Agaricomycetes</taxon>
        <taxon>Gloeophyllales</taxon>
        <taxon>Gloeophyllaceae</taxon>
        <taxon>Neolentinus</taxon>
    </lineage>
</organism>
<accession>A0A165PLR9</accession>
<keyword evidence="3" id="KW-1185">Reference proteome</keyword>
<feature type="compositionally biased region" description="Polar residues" evidence="1">
    <location>
        <begin position="1"/>
        <end position="11"/>
    </location>
</feature>
<evidence type="ECO:0000313" key="3">
    <source>
        <dbReference type="Proteomes" id="UP000076761"/>
    </source>
</evidence>
<proteinExistence type="predicted"/>
<dbReference type="STRING" id="1314782.A0A165PLR9"/>
<dbReference type="OrthoDB" id="2994402at2759"/>
<sequence>MSDIETPSETALEQRDDLHTLDRSSALPEEAEVQITEEPPAKKKCSCPPKQQAWGSSKSSGKMTQEAESPPAATVKCLFRRNGAEGLSERVQVDYDESFNEVIAVIHQTMGCSDTILKPLLQYKLSNKPKNAQKFALTQESDWVLLVCDLESAKRQKKQPIPMDIFTTDQITSKSFTETHLILNSRKNL</sequence>
<evidence type="ECO:0000256" key="1">
    <source>
        <dbReference type="SAM" id="MobiDB-lite"/>
    </source>
</evidence>
<feature type="region of interest" description="Disordered" evidence="1">
    <location>
        <begin position="1"/>
        <end position="71"/>
    </location>
</feature>
<dbReference type="Proteomes" id="UP000076761">
    <property type="component" value="Unassembled WGS sequence"/>
</dbReference>